<keyword evidence="3" id="KW-1185">Reference proteome</keyword>
<dbReference type="RefSeq" id="WP_058860894.1">
    <property type="nucleotide sequence ID" value="NZ_LPXO01000002.1"/>
</dbReference>
<accession>A0A0W7WMF9</accession>
<comment type="caution">
    <text evidence="2">The sequence shown here is derived from an EMBL/GenBank/DDBJ whole genome shotgun (WGS) entry which is preliminary data.</text>
</comment>
<dbReference type="EMBL" id="LPXO01000002">
    <property type="protein sequence ID" value="KUF11776.1"/>
    <property type="molecule type" value="Genomic_DNA"/>
</dbReference>
<sequence>MTSPAPSATRLRTATLRRNAETAFRIEPDAEARAAIAEVVGAQALRKLRLVGQLVPESGGGFRLEAELGATAVQGCVVTLEPVTTRIDTRVERRFVPAESLPDPEAGSETEMPEDDTIEPMGDVIDLEAVMTEALSLALPSYPRKDDVEAVEAQFAADGVTPMTDDDVKPFAGLAALREKMQESGGDD</sequence>
<evidence type="ECO:0000256" key="1">
    <source>
        <dbReference type="SAM" id="MobiDB-lite"/>
    </source>
</evidence>
<dbReference type="InterPro" id="IPR003772">
    <property type="entry name" value="YceD"/>
</dbReference>
<evidence type="ECO:0000313" key="2">
    <source>
        <dbReference type="EMBL" id="KUF11776.1"/>
    </source>
</evidence>
<evidence type="ECO:0000313" key="3">
    <source>
        <dbReference type="Proteomes" id="UP000054396"/>
    </source>
</evidence>
<reference evidence="2 3" key="1">
    <citation type="submission" date="2015-12" db="EMBL/GenBank/DDBJ databases">
        <authorList>
            <person name="Shamseldin A."/>
            <person name="Moawad H."/>
            <person name="Abd El-Rahim W.M."/>
            <person name="Sadowsky M.J."/>
        </authorList>
    </citation>
    <scope>NUCLEOTIDE SEQUENCE [LARGE SCALE GENOMIC DNA]</scope>
    <source>
        <strain evidence="2 3">SJ5A-1</strain>
    </source>
</reference>
<feature type="region of interest" description="Disordered" evidence="1">
    <location>
        <begin position="99"/>
        <end position="118"/>
    </location>
</feature>
<dbReference type="STRING" id="1685382.AVJ23_04100"/>
<evidence type="ECO:0008006" key="4">
    <source>
        <dbReference type="Google" id="ProtNLM"/>
    </source>
</evidence>
<name>A0A0W7WMF9_9RHOB</name>
<protein>
    <recommendedName>
        <fullName evidence="4">50S ribosomal protein L34</fullName>
    </recommendedName>
</protein>
<dbReference type="Pfam" id="PF02620">
    <property type="entry name" value="YceD"/>
    <property type="match status" value="1"/>
</dbReference>
<dbReference type="Proteomes" id="UP000054396">
    <property type="component" value="Unassembled WGS sequence"/>
</dbReference>
<organism evidence="2 3">
    <name type="scientific">Pseudoponticoccus marisrubri</name>
    <dbReference type="NCBI Taxonomy" id="1685382"/>
    <lineage>
        <taxon>Bacteria</taxon>
        <taxon>Pseudomonadati</taxon>
        <taxon>Pseudomonadota</taxon>
        <taxon>Alphaproteobacteria</taxon>
        <taxon>Rhodobacterales</taxon>
        <taxon>Roseobacteraceae</taxon>
        <taxon>Pseudoponticoccus</taxon>
    </lineage>
</organism>
<dbReference type="OrthoDB" id="8443793at2"/>
<gene>
    <name evidence="2" type="ORF">AVJ23_04100</name>
</gene>
<proteinExistence type="predicted"/>
<feature type="compositionally biased region" description="Acidic residues" evidence="1">
    <location>
        <begin position="106"/>
        <end position="118"/>
    </location>
</feature>
<dbReference type="AlphaFoldDB" id="A0A0W7WMF9"/>